<evidence type="ECO:0000313" key="1">
    <source>
        <dbReference type="EMBL" id="MCP3429963.1"/>
    </source>
</evidence>
<keyword evidence="2" id="KW-1185">Reference proteome</keyword>
<protein>
    <submittedName>
        <fullName evidence="1">Methyltransferase type 11</fullName>
    </submittedName>
</protein>
<comment type="caution">
    <text evidence="1">The sequence shown here is derived from an EMBL/GenBank/DDBJ whole genome shotgun (WGS) entry which is preliminary data.</text>
</comment>
<dbReference type="GO" id="GO:0008168">
    <property type="term" value="F:methyltransferase activity"/>
    <property type="evidence" value="ECO:0007669"/>
    <property type="project" value="UniProtKB-KW"/>
</dbReference>
<dbReference type="GO" id="GO:0032259">
    <property type="term" value="P:methylation"/>
    <property type="evidence" value="ECO:0007669"/>
    <property type="project" value="UniProtKB-KW"/>
</dbReference>
<reference evidence="1" key="1">
    <citation type="submission" date="2022-07" db="EMBL/GenBank/DDBJ databases">
        <title>Characterization of the Novel Bacterium Alteromonas immobilis LMIT006 and Alteromonas gregis LMIT007.</title>
        <authorList>
            <person name="Lin X."/>
        </authorList>
    </citation>
    <scope>NUCLEOTIDE SEQUENCE</scope>
    <source>
        <strain evidence="1">LMIT007</strain>
    </source>
</reference>
<dbReference type="EMBL" id="JANATA010000273">
    <property type="protein sequence ID" value="MCP3429963.1"/>
    <property type="molecule type" value="Genomic_DNA"/>
</dbReference>
<feature type="non-terminal residue" evidence="1">
    <location>
        <position position="1"/>
    </location>
</feature>
<proteinExistence type="predicted"/>
<organism evidence="1 2">
    <name type="scientific">Opacimonas viscosa</name>
    <dbReference type="NCBI Taxonomy" id="2961944"/>
    <lineage>
        <taxon>Bacteria</taxon>
        <taxon>Pseudomonadati</taxon>
        <taxon>Pseudomonadota</taxon>
        <taxon>Gammaproteobacteria</taxon>
        <taxon>Alteromonadales</taxon>
        <taxon>Alteromonadaceae</taxon>
        <taxon>Opacimonas</taxon>
    </lineage>
</organism>
<keyword evidence="1" id="KW-0808">Transferase</keyword>
<name>A0AA41X4N6_9ALTE</name>
<dbReference type="Proteomes" id="UP001165413">
    <property type="component" value="Unassembled WGS sequence"/>
</dbReference>
<sequence length="73" mass="8180">GSEAVFALDKHHHIEAGRLFPVCGNTWRMLSETRFAPYFRFYGDFDRHYGVFAGCGSSLPFDEGAQASEGRCC</sequence>
<dbReference type="Gene3D" id="3.40.5.100">
    <property type="match status" value="1"/>
</dbReference>
<gene>
    <name evidence="1" type="ORF">NLF92_13560</name>
</gene>
<dbReference type="AlphaFoldDB" id="A0AA41X4N6"/>
<accession>A0AA41X4N6</accession>
<evidence type="ECO:0000313" key="2">
    <source>
        <dbReference type="Proteomes" id="UP001165413"/>
    </source>
</evidence>
<keyword evidence="1" id="KW-0489">Methyltransferase</keyword>